<proteinExistence type="predicted"/>
<dbReference type="STRING" id="1095630.A0A2J6TTX7"/>
<keyword evidence="3" id="KW-1185">Reference proteome</keyword>
<dbReference type="Proteomes" id="UP000235371">
    <property type="component" value="Unassembled WGS sequence"/>
</dbReference>
<dbReference type="GO" id="GO:0004115">
    <property type="term" value="F:3',5'-cyclic-AMP phosphodiesterase activity"/>
    <property type="evidence" value="ECO:0007669"/>
    <property type="project" value="InterPro"/>
</dbReference>
<gene>
    <name evidence="2" type="ORF">K444DRAFT_606764</name>
</gene>
<dbReference type="RefSeq" id="XP_024743369.1">
    <property type="nucleotide sequence ID" value="XM_024879053.1"/>
</dbReference>
<dbReference type="Pfam" id="PF02112">
    <property type="entry name" value="PDEase_II"/>
    <property type="match status" value="1"/>
</dbReference>
<dbReference type="CDD" id="cd07735">
    <property type="entry name" value="class_II_PDE_MBL-fold"/>
    <property type="match status" value="1"/>
</dbReference>
<dbReference type="PANTHER" id="PTHR28283:SF1">
    <property type="entry name" value="3',5'-CYCLIC-NUCLEOTIDE PHOSPHODIESTERASE 1"/>
    <property type="match status" value="1"/>
</dbReference>
<dbReference type="InterPro" id="IPR000396">
    <property type="entry name" value="Pdiesterase2"/>
</dbReference>
<dbReference type="FunCoup" id="A0A2J6TTX7">
    <property type="interactions" value="49"/>
</dbReference>
<dbReference type="GeneID" id="36587130"/>
<dbReference type="EMBL" id="KZ613743">
    <property type="protein sequence ID" value="PMD66465.1"/>
    <property type="molecule type" value="Genomic_DNA"/>
</dbReference>
<name>A0A2J6TTX7_9HELO</name>
<evidence type="ECO:0000256" key="1">
    <source>
        <dbReference type="SAM" id="MobiDB-lite"/>
    </source>
</evidence>
<evidence type="ECO:0000313" key="3">
    <source>
        <dbReference type="Proteomes" id="UP000235371"/>
    </source>
</evidence>
<feature type="compositionally biased region" description="Polar residues" evidence="1">
    <location>
        <begin position="235"/>
        <end position="262"/>
    </location>
</feature>
<dbReference type="SUPFAM" id="SSF56281">
    <property type="entry name" value="Metallo-hydrolase/oxidoreductase"/>
    <property type="match status" value="1"/>
</dbReference>
<dbReference type="PANTHER" id="PTHR28283">
    <property type="entry name" value="3',5'-CYCLIC-NUCLEOTIDE PHOSPHODIESTERASE 1"/>
    <property type="match status" value="1"/>
</dbReference>
<dbReference type="InterPro" id="IPR036866">
    <property type="entry name" value="RibonucZ/Hydroxyglut_hydro"/>
</dbReference>
<feature type="compositionally biased region" description="Polar residues" evidence="1">
    <location>
        <begin position="402"/>
        <end position="412"/>
    </location>
</feature>
<accession>A0A2J6TTX7</accession>
<feature type="compositionally biased region" description="Low complexity" evidence="1">
    <location>
        <begin position="224"/>
        <end position="234"/>
    </location>
</feature>
<dbReference type="InParanoid" id="A0A2J6TTX7"/>
<reference evidence="2 3" key="1">
    <citation type="submission" date="2016-04" db="EMBL/GenBank/DDBJ databases">
        <title>A degradative enzymes factory behind the ericoid mycorrhizal symbiosis.</title>
        <authorList>
            <consortium name="DOE Joint Genome Institute"/>
            <person name="Martino E."/>
            <person name="Morin E."/>
            <person name="Grelet G."/>
            <person name="Kuo A."/>
            <person name="Kohler A."/>
            <person name="Daghino S."/>
            <person name="Barry K."/>
            <person name="Choi C."/>
            <person name="Cichocki N."/>
            <person name="Clum A."/>
            <person name="Copeland A."/>
            <person name="Hainaut M."/>
            <person name="Haridas S."/>
            <person name="Labutti K."/>
            <person name="Lindquist E."/>
            <person name="Lipzen A."/>
            <person name="Khouja H.-R."/>
            <person name="Murat C."/>
            <person name="Ohm R."/>
            <person name="Olson A."/>
            <person name="Spatafora J."/>
            <person name="Veneault-Fourrey C."/>
            <person name="Henrissat B."/>
            <person name="Grigoriev I."/>
            <person name="Martin F."/>
            <person name="Perotto S."/>
        </authorList>
    </citation>
    <scope>NUCLEOTIDE SEQUENCE [LARGE SCALE GENOMIC DNA]</scope>
    <source>
        <strain evidence="2 3">E</strain>
    </source>
</reference>
<feature type="region of interest" description="Disordered" evidence="1">
    <location>
        <begin position="224"/>
        <end position="265"/>
    </location>
</feature>
<feature type="region of interest" description="Disordered" evidence="1">
    <location>
        <begin position="373"/>
        <end position="412"/>
    </location>
</feature>
<evidence type="ECO:0000313" key="2">
    <source>
        <dbReference type="EMBL" id="PMD66465.1"/>
    </source>
</evidence>
<dbReference type="OrthoDB" id="258495at2759"/>
<sequence>MAGAPGNEVEVEAEQLALQVIVLGSGGGPVEDNITAFLVRSTAVGWKKGCLLAVDAGVHLAAIAKILERHKADRSGNDEKQAVTLIDGPFEGLQIPHSSASANAAHISRTLVDTYLVTHPHLDHISGFVVNTAAMPGSRPKRLAGLPSTIEAFKNHIFNNVIWPNLSDENNGAGLVTYMRLVEGGSPALGDGEGKGYVEVCDGLSVKTWGVSHGHCIERHSHRGSSFGLGSSSSQLDASPRQRTTSVSQSQLQPPSRTSSGSGFIPGELLRVESQERICVYDSSAYFIRDIATGKEILMFGDVEPDTISLSPRNMHVWSEAAPKIASGHLRGVFIECSYDDSVSNDYLYGHIAPRFMIEEMKCLANEVRKVKENKKRKREGNGDALGNSRRKPTRAVRDLSPQVSPRSGRTRNSIDFEIMQADGQNELLKEVDEEDTIDQDHSLPIRSSSELPLKGLKIVIIHMKEKLNDGPPVGELILKQLQGYEAQARLGCEFVISKVGDAMYF</sequence>
<dbReference type="GO" id="GO:0047555">
    <property type="term" value="F:3',5'-cyclic-GMP phosphodiesterase activity"/>
    <property type="evidence" value="ECO:0007669"/>
    <property type="project" value="TreeGrafter"/>
</dbReference>
<dbReference type="AlphaFoldDB" id="A0A2J6TTX7"/>
<dbReference type="GO" id="GO:1902660">
    <property type="term" value="P:negative regulation of glucose mediated signaling pathway"/>
    <property type="evidence" value="ECO:0007669"/>
    <property type="project" value="TreeGrafter"/>
</dbReference>
<evidence type="ECO:0008006" key="4">
    <source>
        <dbReference type="Google" id="ProtNLM"/>
    </source>
</evidence>
<dbReference type="GO" id="GO:0006198">
    <property type="term" value="P:cAMP catabolic process"/>
    <property type="evidence" value="ECO:0007669"/>
    <property type="project" value="InterPro"/>
</dbReference>
<organism evidence="2 3">
    <name type="scientific">Hyaloscypha bicolor E</name>
    <dbReference type="NCBI Taxonomy" id="1095630"/>
    <lineage>
        <taxon>Eukaryota</taxon>
        <taxon>Fungi</taxon>
        <taxon>Dikarya</taxon>
        <taxon>Ascomycota</taxon>
        <taxon>Pezizomycotina</taxon>
        <taxon>Leotiomycetes</taxon>
        <taxon>Helotiales</taxon>
        <taxon>Hyaloscyphaceae</taxon>
        <taxon>Hyaloscypha</taxon>
        <taxon>Hyaloscypha bicolor</taxon>
    </lineage>
</organism>
<protein>
    <recommendedName>
        <fullName evidence="4">Cyclic-AMP phosphodiesterase, class-II</fullName>
    </recommendedName>
</protein>
<dbReference type="PRINTS" id="PR00388">
    <property type="entry name" value="PDIESTERASE2"/>
</dbReference>